<evidence type="ECO:0000313" key="3">
    <source>
        <dbReference type="Proteomes" id="UP000593765"/>
    </source>
</evidence>
<protein>
    <submittedName>
        <fullName evidence="2">Uncharacterized protein</fullName>
    </submittedName>
</protein>
<keyword evidence="1" id="KW-0812">Transmembrane</keyword>
<dbReference type="Proteomes" id="UP000593765">
    <property type="component" value="Chromosome"/>
</dbReference>
<organism evidence="2 3">
    <name type="scientific">Humisphaera borealis</name>
    <dbReference type="NCBI Taxonomy" id="2807512"/>
    <lineage>
        <taxon>Bacteria</taxon>
        <taxon>Pseudomonadati</taxon>
        <taxon>Planctomycetota</taxon>
        <taxon>Phycisphaerae</taxon>
        <taxon>Tepidisphaerales</taxon>
        <taxon>Tepidisphaeraceae</taxon>
        <taxon>Humisphaera</taxon>
    </lineage>
</organism>
<keyword evidence="1" id="KW-1133">Transmembrane helix</keyword>
<dbReference type="EMBL" id="CP063458">
    <property type="protein sequence ID" value="QOV87781.1"/>
    <property type="molecule type" value="Genomic_DNA"/>
</dbReference>
<sequence length="48" mass="5434">MNLLSQISTLAQLFGENGIFGTTQIILFVVMLVLVGVFFYVRKKNQNQ</sequence>
<dbReference type="KEGG" id="hbs:IPV69_15985"/>
<name>A0A7M2WSJ8_9BACT</name>
<dbReference type="RefSeq" id="WP_206290691.1">
    <property type="nucleotide sequence ID" value="NZ_CP063458.1"/>
</dbReference>
<gene>
    <name evidence="2" type="ORF">IPV69_15985</name>
</gene>
<keyword evidence="3" id="KW-1185">Reference proteome</keyword>
<reference evidence="2 3" key="1">
    <citation type="submission" date="2020-10" db="EMBL/GenBank/DDBJ databases">
        <title>Wide distribution of Phycisphaera-like planctomycetes from WD2101 soil group in peatlands and genome analysis of the first cultivated representative.</title>
        <authorList>
            <person name="Dedysh S.N."/>
            <person name="Beletsky A.V."/>
            <person name="Ivanova A."/>
            <person name="Kulichevskaya I.S."/>
            <person name="Suzina N.E."/>
            <person name="Philippov D.A."/>
            <person name="Rakitin A.L."/>
            <person name="Mardanov A.V."/>
            <person name="Ravin N.V."/>
        </authorList>
    </citation>
    <scope>NUCLEOTIDE SEQUENCE [LARGE SCALE GENOMIC DNA]</scope>
    <source>
        <strain evidence="2 3">M1803</strain>
    </source>
</reference>
<dbReference type="AlphaFoldDB" id="A0A7M2WSJ8"/>
<accession>A0A7M2WSJ8</accession>
<proteinExistence type="predicted"/>
<evidence type="ECO:0000313" key="2">
    <source>
        <dbReference type="EMBL" id="QOV87781.1"/>
    </source>
</evidence>
<keyword evidence="1" id="KW-0472">Membrane</keyword>
<evidence type="ECO:0000256" key="1">
    <source>
        <dbReference type="SAM" id="Phobius"/>
    </source>
</evidence>
<feature type="transmembrane region" description="Helical" evidence="1">
    <location>
        <begin position="20"/>
        <end position="41"/>
    </location>
</feature>